<feature type="binding site" evidence="9">
    <location>
        <position position="168"/>
    </location>
    <ligand>
        <name>Zn(2+)</name>
        <dbReference type="ChEBI" id="CHEBI:29105"/>
        <note>catalytic</note>
    </ligand>
</feature>
<keyword evidence="2 9" id="KW-0645">Protease</keyword>
<feature type="active site" description="Proton donor/acceptor" evidence="9">
    <location>
        <position position="250"/>
    </location>
</feature>
<gene>
    <name evidence="12" type="ORF">KLO01_17480</name>
</gene>
<dbReference type="Proteomes" id="UP000321793">
    <property type="component" value="Unassembled WGS sequence"/>
</dbReference>
<keyword evidence="11" id="KW-0732">Signal</keyword>
<proteinExistence type="inferred from homology"/>
<comment type="function">
    <text evidence="9 10">Catalyzes hydrolysis of the D-alanyl-D-alanine dipeptide.</text>
</comment>
<dbReference type="Pfam" id="PF01427">
    <property type="entry name" value="Peptidase_M15"/>
    <property type="match status" value="2"/>
</dbReference>
<dbReference type="HAMAP" id="MF_01924">
    <property type="entry name" value="A_A_dipeptidase"/>
    <property type="match status" value="1"/>
</dbReference>
<comment type="similarity">
    <text evidence="9 10">Belongs to the peptidase M15D family.</text>
</comment>
<evidence type="ECO:0000256" key="4">
    <source>
        <dbReference type="ARBA" id="ARBA00022801"/>
    </source>
</evidence>
<evidence type="ECO:0000256" key="7">
    <source>
        <dbReference type="ARBA" id="ARBA00023049"/>
    </source>
</evidence>
<feature type="binding site" evidence="9">
    <location>
        <position position="161"/>
    </location>
    <ligand>
        <name>Zn(2+)</name>
        <dbReference type="ChEBI" id="CHEBI:29105"/>
        <note>catalytic</note>
    </ligand>
</feature>
<organism evidence="12 13">
    <name type="scientific">Knoellia locipacati</name>
    <dbReference type="NCBI Taxonomy" id="882824"/>
    <lineage>
        <taxon>Bacteria</taxon>
        <taxon>Bacillati</taxon>
        <taxon>Actinomycetota</taxon>
        <taxon>Actinomycetes</taxon>
        <taxon>Micrococcales</taxon>
        <taxon>Intrasporangiaceae</taxon>
        <taxon>Knoellia</taxon>
    </lineage>
</organism>
<evidence type="ECO:0000256" key="3">
    <source>
        <dbReference type="ARBA" id="ARBA00022723"/>
    </source>
</evidence>
<feature type="signal peptide" evidence="11">
    <location>
        <begin position="1"/>
        <end position="22"/>
    </location>
</feature>
<dbReference type="GO" id="GO:0160237">
    <property type="term" value="F:D-Ala-D-Ala dipeptidase activity"/>
    <property type="evidence" value="ECO:0007669"/>
    <property type="project" value="UniProtKB-EC"/>
</dbReference>
<keyword evidence="6 9" id="KW-0224">Dipeptidase</keyword>
<dbReference type="RefSeq" id="WP_147064181.1">
    <property type="nucleotide sequence ID" value="NZ_BAABDN010000001.1"/>
</dbReference>
<dbReference type="GO" id="GO:0008270">
    <property type="term" value="F:zinc ion binding"/>
    <property type="evidence" value="ECO:0007669"/>
    <property type="project" value="UniProtKB-UniRule"/>
</dbReference>
<keyword evidence="5 9" id="KW-0862">Zinc</keyword>
<feature type="chain" id="PRO_5039648831" description="D-alanyl-D-alanine dipeptidase" evidence="11">
    <location>
        <begin position="23"/>
        <end position="278"/>
    </location>
</feature>
<dbReference type="PIRSF" id="PIRSF026671">
    <property type="entry name" value="AA_dipeptidase"/>
    <property type="match status" value="1"/>
</dbReference>
<dbReference type="EMBL" id="BKBA01000008">
    <property type="protein sequence ID" value="GEQ13701.1"/>
    <property type="molecule type" value="Genomic_DNA"/>
</dbReference>
<evidence type="ECO:0000256" key="10">
    <source>
        <dbReference type="PIRNR" id="PIRNR026671"/>
    </source>
</evidence>
<feature type="binding site" evidence="9">
    <location>
        <position position="253"/>
    </location>
    <ligand>
        <name>Zn(2+)</name>
        <dbReference type="ChEBI" id="CHEBI:29105"/>
        <note>catalytic</note>
    </ligand>
</feature>
<dbReference type="Gene3D" id="3.30.1380.10">
    <property type="match status" value="1"/>
</dbReference>
<comment type="catalytic activity">
    <reaction evidence="1 9 10">
        <text>D-alanyl-D-alanine + H2O = 2 D-alanine</text>
        <dbReference type="Rhea" id="RHEA:20661"/>
        <dbReference type="ChEBI" id="CHEBI:15377"/>
        <dbReference type="ChEBI" id="CHEBI:57416"/>
        <dbReference type="ChEBI" id="CHEBI:57822"/>
        <dbReference type="EC" id="3.4.13.22"/>
    </reaction>
</comment>
<dbReference type="OrthoDB" id="9801430at2"/>
<reference evidence="12 13" key="1">
    <citation type="submission" date="2019-07" db="EMBL/GenBank/DDBJ databases">
        <title>Whole genome shotgun sequence of Knoellia locipacati NBRC 109775.</title>
        <authorList>
            <person name="Hosoyama A."/>
            <person name="Uohara A."/>
            <person name="Ohji S."/>
            <person name="Ichikawa N."/>
        </authorList>
    </citation>
    <scope>NUCLEOTIDE SEQUENCE [LARGE SCALE GENOMIC DNA]</scope>
    <source>
        <strain evidence="12 13">NBRC 109775</strain>
    </source>
</reference>
<evidence type="ECO:0000313" key="12">
    <source>
        <dbReference type="EMBL" id="GEQ13701.1"/>
    </source>
</evidence>
<dbReference type="InterPro" id="IPR009045">
    <property type="entry name" value="Zn_M74/Hedgehog-like"/>
</dbReference>
<dbReference type="GO" id="GO:0071555">
    <property type="term" value="P:cell wall organization"/>
    <property type="evidence" value="ECO:0007669"/>
    <property type="project" value="UniProtKB-KW"/>
</dbReference>
<dbReference type="GO" id="GO:0006508">
    <property type="term" value="P:proteolysis"/>
    <property type="evidence" value="ECO:0007669"/>
    <property type="project" value="UniProtKB-KW"/>
</dbReference>
<dbReference type="SUPFAM" id="SSF55166">
    <property type="entry name" value="Hedgehog/DD-peptidase"/>
    <property type="match status" value="1"/>
</dbReference>
<dbReference type="EC" id="3.4.13.22" evidence="9 10"/>
<name>A0A512T0I5_9MICO</name>
<feature type="site" description="Transition state stabilizer" evidence="9">
    <location>
        <position position="116"/>
    </location>
</feature>
<dbReference type="CDD" id="cd14817">
    <property type="entry name" value="D-Ala-D-Ala_dipeptidase_VanX"/>
    <property type="match status" value="1"/>
</dbReference>
<keyword evidence="7 9" id="KW-0482">Metalloprotease</keyword>
<dbReference type="GO" id="GO:0008237">
    <property type="term" value="F:metallopeptidase activity"/>
    <property type="evidence" value="ECO:0007669"/>
    <property type="project" value="UniProtKB-KW"/>
</dbReference>
<evidence type="ECO:0000256" key="5">
    <source>
        <dbReference type="ARBA" id="ARBA00022833"/>
    </source>
</evidence>
<keyword evidence="3 9" id="KW-0479">Metal-binding</keyword>
<accession>A0A512T0I5</accession>
<evidence type="ECO:0000256" key="1">
    <source>
        <dbReference type="ARBA" id="ARBA00001362"/>
    </source>
</evidence>
<evidence type="ECO:0000256" key="11">
    <source>
        <dbReference type="SAM" id="SignalP"/>
    </source>
</evidence>
<dbReference type="PANTHER" id="PTHR43126:SF1">
    <property type="entry name" value="D-ALANYL-D-ALANINE DIPEPTIDASE"/>
    <property type="match status" value="1"/>
</dbReference>
<dbReference type="AlphaFoldDB" id="A0A512T0I5"/>
<comment type="caution">
    <text evidence="12">The sequence shown here is derived from an EMBL/GenBank/DDBJ whole genome shotgun (WGS) entry which is preliminary data.</text>
</comment>
<sequence>MTRRALPVLALGLSLVAAPLTAAVAAGPAAAPAGAGAAAAQGHPSAPPEIVALRDVDPTIVHEIRYATNHNFVGERIDDYRAPLCLLTRPAAEALSRAQTALRPKGLTLKVYDCYRPQGAVDHFVRWAEDLGDEQMKSEFYPRVEKSRLFEDGYIAAKSGHSRASTVDLTIQPIGARPGPTPHSPHPAGSCFGPVADRAPDASLDMGTAFDCFDVLSHTANPAITGAARANRDLLVGVLGAEGFTNLPEEWWHFTHKPELFPTTFFTFPVSRASLAKR</sequence>
<evidence type="ECO:0000256" key="9">
    <source>
        <dbReference type="HAMAP-Rule" id="MF_01924"/>
    </source>
</evidence>
<protein>
    <recommendedName>
        <fullName evidence="9 10">D-alanyl-D-alanine dipeptidase</fullName>
        <shortName evidence="9 10">D-Ala-D-Ala dipeptidase</shortName>
        <ecNumber evidence="9 10">3.4.13.22</ecNumber>
    </recommendedName>
</protein>
<evidence type="ECO:0000256" key="8">
    <source>
        <dbReference type="ARBA" id="ARBA00023316"/>
    </source>
</evidence>
<evidence type="ECO:0000256" key="6">
    <source>
        <dbReference type="ARBA" id="ARBA00022997"/>
    </source>
</evidence>
<comment type="cofactor">
    <cofactor evidence="9">
        <name>Zn(2+)</name>
        <dbReference type="ChEBI" id="CHEBI:29105"/>
    </cofactor>
    <text evidence="9">Binds 1 zinc ion per subunit.</text>
</comment>
<evidence type="ECO:0000313" key="13">
    <source>
        <dbReference type="Proteomes" id="UP000321793"/>
    </source>
</evidence>
<keyword evidence="8 10" id="KW-0961">Cell wall biogenesis/degradation</keyword>
<dbReference type="InterPro" id="IPR000755">
    <property type="entry name" value="A_A_dipeptidase"/>
</dbReference>
<keyword evidence="13" id="KW-1185">Reference proteome</keyword>
<evidence type="ECO:0000256" key="2">
    <source>
        <dbReference type="ARBA" id="ARBA00022670"/>
    </source>
</evidence>
<keyword evidence="4 9" id="KW-0378">Hydrolase</keyword>
<dbReference type="PANTHER" id="PTHR43126">
    <property type="entry name" value="D-ALANYL-D-ALANINE DIPEPTIDASE"/>
    <property type="match status" value="1"/>
</dbReference>